<keyword evidence="7" id="KW-0418">Kinase</keyword>
<keyword evidence="8" id="KW-0067">ATP-binding</keyword>
<dbReference type="Pfam" id="PF02606">
    <property type="entry name" value="LpxK"/>
    <property type="match status" value="1"/>
</dbReference>
<evidence type="ECO:0000256" key="8">
    <source>
        <dbReference type="ARBA" id="ARBA00022840"/>
    </source>
</evidence>
<keyword evidence="10" id="KW-0472">Membrane</keyword>
<dbReference type="PANTHER" id="PTHR42724:SF1">
    <property type="entry name" value="TETRAACYLDISACCHARIDE 4'-KINASE, MITOCHONDRIAL-RELATED"/>
    <property type="match status" value="1"/>
</dbReference>
<keyword evidence="12" id="KW-1185">Reference proteome</keyword>
<dbReference type="PANTHER" id="PTHR42724">
    <property type="entry name" value="TETRAACYLDISACCHARIDE 4'-KINASE"/>
    <property type="match status" value="1"/>
</dbReference>
<keyword evidence="6" id="KW-0547">Nucleotide-binding</keyword>
<evidence type="ECO:0000313" key="12">
    <source>
        <dbReference type="Proteomes" id="UP001227230"/>
    </source>
</evidence>
<organism evidence="11 12">
    <name type="scientific">Vitis vinifera</name>
    <name type="common">Grape</name>
    <dbReference type="NCBI Taxonomy" id="29760"/>
    <lineage>
        <taxon>Eukaryota</taxon>
        <taxon>Viridiplantae</taxon>
        <taxon>Streptophyta</taxon>
        <taxon>Embryophyta</taxon>
        <taxon>Tracheophyta</taxon>
        <taxon>Spermatophyta</taxon>
        <taxon>Magnoliopsida</taxon>
        <taxon>eudicotyledons</taxon>
        <taxon>Gunneridae</taxon>
        <taxon>Pentapetalae</taxon>
        <taxon>rosids</taxon>
        <taxon>Vitales</taxon>
        <taxon>Vitaceae</taxon>
        <taxon>Viteae</taxon>
        <taxon>Vitis</taxon>
    </lineage>
</organism>
<keyword evidence="3" id="KW-0444">Lipid biosynthesis</keyword>
<name>A0ABY9E002_VITVI</name>
<keyword evidence="10" id="KW-1133">Transmembrane helix</keyword>
<proteinExistence type="inferred from homology"/>
<evidence type="ECO:0000313" key="11">
    <source>
        <dbReference type="EMBL" id="WKA12489.1"/>
    </source>
</evidence>
<keyword evidence="4" id="KW-0441">Lipid A biosynthesis</keyword>
<evidence type="ECO:0000256" key="1">
    <source>
        <dbReference type="ARBA" id="ARBA00004870"/>
    </source>
</evidence>
<dbReference type="Proteomes" id="UP001227230">
    <property type="component" value="Chromosome 19"/>
</dbReference>
<evidence type="ECO:0000256" key="2">
    <source>
        <dbReference type="ARBA" id="ARBA00012071"/>
    </source>
</evidence>
<evidence type="ECO:0000256" key="4">
    <source>
        <dbReference type="ARBA" id="ARBA00022556"/>
    </source>
</evidence>
<gene>
    <name evidence="11" type="ORF">VitviT2T_029865</name>
</gene>
<dbReference type="EMBL" id="CP126666">
    <property type="protein sequence ID" value="WKA12489.1"/>
    <property type="molecule type" value="Genomic_DNA"/>
</dbReference>
<dbReference type="EC" id="2.7.1.130" evidence="2"/>
<keyword evidence="10" id="KW-0812">Transmembrane</keyword>
<dbReference type="InterPro" id="IPR003758">
    <property type="entry name" value="LpxK"/>
</dbReference>
<accession>A0ABY9E002</accession>
<sequence length="401" mass="45200">MEKLRKVVNEIAYTTPLSQNLSKLSPLQCSLIPLLFLSSSFYTLALSLRHFLYRHRLFRQHRLPVPVISVGNMTWGGNGKTPMVEFMALWLANSGISPLILSRGYAGGDEAKMLQRRLLGRSAKIGVGANRAATAAHFFERYGYMDPGPATCLERLCFDQTMGSHLDADKIGAVILDDGMQHRSLWRDLEIVMVNGLMPWGNYHLLPLGPLREPLTALRRADVAIVHHADLVLEQSLKDVELKMQEIKESLPIFFTRMAPSHLLEMGNIDSKMPLRSVCDKVVLCVSAIGFANAFVQAIGRIGAFYVDRLDFSDHHLFQAKDVEMIRMRLGKLQDKFGLKPVVVVTEKDYDRDPEILKNLDPFQVLILCSNLQFIPRDGRSEDGFKKLVKQLLEVKLSDGK</sequence>
<comment type="pathway">
    <text evidence="1">Glycolipid biosynthesis; lipid IV(A) biosynthesis; lipid IV(A) from (3R)-3-hydroxytetradecanoyl-[acyl-carrier-protein] and UDP-N-acetyl-alpha-D-glucosamine: step 6/6.</text>
</comment>
<evidence type="ECO:0000256" key="5">
    <source>
        <dbReference type="ARBA" id="ARBA00022679"/>
    </source>
</evidence>
<feature type="transmembrane region" description="Helical" evidence="10">
    <location>
        <begin position="31"/>
        <end position="52"/>
    </location>
</feature>
<evidence type="ECO:0000256" key="3">
    <source>
        <dbReference type="ARBA" id="ARBA00022516"/>
    </source>
</evidence>
<evidence type="ECO:0000256" key="7">
    <source>
        <dbReference type="ARBA" id="ARBA00022777"/>
    </source>
</evidence>
<reference evidence="11 12" key="1">
    <citation type="journal article" date="2023" name="Hortic Res">
        <title>The complete reference genome for grapevine (Vitis vinifera L.) genetics and breeding.</title>
        <authorList>
            <person name="Shi X."/>
            <person name="Cao S."/>
            <person name="Wang X."/>
            <person name="Huang S."/>
            <person name="Wang Y."/>
            <person name="Liu Z."/>
            <person name="Liu W."/>
            <person name="Leng X."/>
            <person name="Peng Y."/>
            <person name="Wang N."/>
            <person name="Wang Y."/>
            <person name="Ma Z."/>
            <person name="Xu X."/>
            <person name="Zhang F."/>
            <person name="Xue H."/>
            <person name="Zhong H."/>
            <person name="Wang Y."/>
            <person name="Zhang K."/>
            <person name="Velt A."/>
            <person name="Avia K."/>
            <person name="Holtgrawe D."/>
            <person name="Grimplet J."/>
            <person name="Matus J.T."/>
            <person name="Ware D."/>
            <person name="Wu X."/>
            <person name="Wang H."/>
            <person name="Liu C."/>
            <person name="Fang Y."/>
            <person name="Rustenholz C."/>
            <person name="Cheng Z."/>
            <person name="Xiao H."/>
            <person name="Zhou Y."/>
        </authorList>
    </citation>
    <scope>NUCLEOTIDE SEQUENCE [LARGE SCALE GENOMIC DNA]</scope>
    <source>
        <strain evidence="12">cv. Pinot noir / PN40024</strain>
        <tissue evidence="11">Leaf</tissue>
    </source>
</reference>
<evidence type="ECO:0000256" key="6">
    <source>
        <dbReference type="ARBA" id="ARBA00022741"/>
    </source>
</evidence>
<dbReference type="HAMAP" id="MF_00409">
    <property type="entry name" value="LpxK"/>
    <property type="match status" value="1"/>
</dbReference>
<keyword evidence="9" id="KW-0443">Lipid metabolism</keyword>
<evidence type="ECO:0000256" key="10">
    <source>
        <dbReference type="SAM" id="Phobius"/>
    </source>
</evidence>
<evidence type="ECO:0000256" key="9">
    <source>
        <dbReference type="ARBA" id="ARBA00023098"/>
    </source>
</evidence>
<keyword evidence="5" id="KW-0808">Transferase</keyword>
<protein>
    <recommendedName>
        <fullName evidence="2">tetraacyldisaccharide 4'-kinase</fullName>
        <ecNumber evidence="2">2.7.1.130</ecNumber>
    </recommendedName>
</protein>